<dbReference type="Gene3D" id="2.30.30.30">
    <property type="match status" value="1"/>
</dbReference>
<comment type="similarity">
    <text evidence="1 5 6">Belongs to the universal ribosomal protein uL24 family.</text>
</comment>
<keyword evidence="3 5" id="KW-0687">Ribonucleoprotein</keyword>
<gene>
    <name evidence="5" type="primary">rplX</name>
    <name evidence="8" type="ORF">UR67_C0004G0079</name>
</gene>
<dbReference type="InterPro" id="IPR008991">
    <property type="entry name" value="Translation_prot_SH3-like_sf"/>
</dbReference>
<accession>A0A0G0EQU5</accession>
<keyword evidence="2 5" id="KW-0689">Ribosomal protein</keyword>
<evidence type="ECO:0000256" key="4">
    <source>
        <dbReference type="ARBA" id="ARBA00035206"/>
    </source>
</evidence>
<dbReference type="InterPro" id="IPR005825">
    <property type="entry name" value="Ribosomal_uL24_CS"/>
</dbReference>
<dbReference type="Pfam" id="PF17136">
    <property type="entry name" value="ribosomal_L24"/>
    <property type="match status" value="1"/>
</dbReference>
<dbReference type="InterPro" id="IPR014722">
    <property type="entry name" value="Rib_uL2_dom2"/>
</dbReference>
<dbReference type="Pfam" id="PF00467">
    <property type="entry name" value="KOW"/>
    <property type="match status" value="1"/>
</dbReference>
<feature type="domain" description="KOW" evidence="7">
    <location>
        <begin position="2"/>
        <end position="29"/>
    </location>
</feature>
<dbReference type="PROSITE" id="PS01108">
    <property type="entry name" value="RIBOSOMAL_L24"/>
    <property type="match status" value="1"/>
</dbReference>
<comment type="function">
    <text evidence="5">One of the proteins that surrounds the polypeptide exit tunnel on the outside of the subunit.</text>
</comment>
<comment type="function">
    <text evidence="5">One of two assembly initiator proteins, it binds directly to the 5'-end of the 23S rRNA, where it nucleates assembly of the 50S subunit.</text>
</comment>
<dbReference type="GO" id="GO:0006412">
    <property type="term" value="P:translation"/>
    <property type="evidence" value="ECO:0007669"/>
    <property type="project" value="UniProtKB-UniRule"/>
</dbReference>
<evidence type="ECO:0000256" key="2">
    <source>
        <dbReference type="ARBA" id="ARBA00022980"/>
    </source>
</evidence>
<dbReference type="NCBIfam" id="TIGR01079">
    <property type="entry name" value="rplX_bact"/>
    <property type="match status" value="1"/>
</dbReference>
<evidence type="ECO:0000313" key="9">
    <source>
        <dbReference type="Proteomes" id="UP000034581"/>
    </source>
</evidence>
<dbReference type="CDD" id="cd06089">
    <property type="entry name" value="KOW_RPL26"/>
    <property type="match status" value="1"/>
</dbReference>
<dbReference type="EMBL" id="LBQB01000004">
    <property type="protein sequence ID" value="KKP69682.1"/>
    <property type="molecule type" value="Genomic_DNA"/>
</dbReference>
<dbReference type="Proteomes" id="UP000034581">
    <property type="component" value="Unassembled WGS sequence"/>
</dbReference>
<comment type="caution">
    <text evidence="8">The sequence shown here is derived from an EMBL/GenBank/DDBJ whole genome shotgun (WGS) entry which is preliminary data.</text>
</comment>
<dbReference type="GO" id="GO:1990904">
    <property type="term" value="C:ribonucleoprotein complex"/>
    <property type="evidence" value="ECO:0007669"/>
    <property type="project" value="UniProtKB-KW"/>
</dbReference>
<dbReference type="InterPro" id="IPR005824">
    <property type="entry name" value="KOW"/>
</dbReference>
<comment type="subunit">
    <text evidence="5">Part of the 50S ribosomal subunit.</text>
</comment>
<dbReference type="SUPFAM" id="SSF50104">
    <property type="entry name" value="Translation proteins SH3-like domain"/>
    <property type="match status" value="1"/>
</dbReference>
<protein>
    <recommendedName>
        <fullName evidence="4 5">Large ribosomal subunit protein uL24</fullName>
    </recommendedName>
</protein>
<dbReference type="HAMAP" id="MF_01326_B">
    <property type="entry name" value="Ribosomal_uL24_B"/>
    <property type="match status" value="1"/>
</dbReference>
<evidence type="ECO:0000259" key="7">
    <source>
        <dbReference type="SMART" id="SM00739"/>
    </source>
</evidence>
<dbReference type="SMART" id="SM00739">
    <property type="entry name" value="KOW"/>
    <property type="match status" value="1"/>
</dbReference>
<evidence type="ECO:0000256" key="6">
    <source>
        <dbReference type="RuleBase" id="RU003477"/>
    </source>
</evidence>
<dbReference type="STRING" id="1618350.UR67_C0004G0079"/>
<proteinExistence type="inferred from homology"/>
<dbReference type="PANTHER" id="PTHR12903">
    <property type="entry name" value="MITOCHONDRIAL RIBOSOMAL PROTEIN L24"/>
    <property type="match status" value="1"/>
</dbReference>
<dbReference type="AlphaFoldDB" id="A0A0G0EQU5"/>
<dbReference type="InterPro" id="IPR041988">
    <property type="entry name" value="Ribosomal_uL24_KOW"/>
</dbReference>
<dbReference type="PATRIC" id="fig|1618350.3.peg.714"/>
<dbReference type="InterPro" id="IPR057264">
    <property type="entry name" value="Ribosomal_uL24_C"/>
</dbReference>
<reference evidence="8 9" key="1">
    <citation type="journal article" date="2015" name="Nature">
        <title>rRNA introns, odd ribosomes, and small enigmatic genomes across a large radiation of phyla.</title>
        <authorList>
            <person name="Brown C.T."/>
            <person name="Hug L.A."/>
            <person name="Thomas B.C."/>
            <person name="Sharon I."/>
            <person name="Castelle C.J."/>
            <person name="Singh A."/>
            <person name="Wilkins M.J."/>
            <person name="Williams K.H."/>
            <person name="Banfield J.F."/>
        </authorList>
    </citation>
    <scope>NUCLEOTIDE SEQUENCE [LARGE SCALE GENOMIC DNA]</scope>
</reference>
<sequence>MKIKSGDKIKVLKGKDAGKEGIVKETLPKENRVIVEGINVYKKHQKSRGDKDPGGIISITRPLRVENLKIICPKCGKPTRIGYDKKETGQKYRYCKKCKEVLTK</sequence>
<dbReference type="GO" id="GO:0019843">
    <property type="term" value="F:rRNA binding"/>
    <property type="evidence" value="ECO:0007669"/>
    <property type="project" value="UniProtKB-UniRule"/>
</dbReference>
<evidence type="ECO:0000256" key="5">
    <source>
        <dbReference type="HAMAP-Rule" id="MF_01326"/>
    </source>
</evidence>
<name>A0A0G0EQU5_UNCC3</name>
<dbReference type="GO" id="GO:0005840">
    <property type="term" value="C:ribosome"/>
    <property type="evidence" value="ECO:0007669"/>
    <property type="project" value="UniProtKB-KW"/>
</dbReference>
<dbReference type="InterPro" id="IPR003256">
    <property type="entry name" value="Ribosomal_uL24"/>
</dbReference>
<keyword evidence="5" id="KW-0694">RNA-binding</keyword>
<evidence type="ECO:0000256" key="3">
    <source>
        <dbReference type="ARBA" id="ARBA00023274"/>
    </source>
</evidence>
<keyword evidence="5" id="KW-0699">rRNA-binding</keyword>
<evidence type="ECO:0000313" key="8">
    <source>
        <dbReference type="EMBL" id="KKP69682.1"/>
    </source>
</evidence>
<dbReference type="GO" id="GO:0003735">
    <property type="term" value="F:structural constituent of ribosome"/>
    <property type="evidence" value="ECO:0007669"/>
    <property type="project" value="InterPro"/>
</dbReference>
<evidence type="ECO:0000256" key="1">
    <source>
        <dbReference type="ARBA" id="ARBA00010618"/>
    </source>
</evidence>
<organism evidence="8 9">
    <name type="scientific">candidate division CPR3 bacterium GW2011_GWF2_35_18</name>
    <dbReference type="NCBI Taxonomy" id="1618350"/>
    <lineage>
        <taxon>Bacteria</taxon>
        <taxon>Bacteria division CPR3</taxon>
    </lineage>
</organism>